<proteinExistence type="inferred from homology"/>
<sequence>MDRSWFMNSFRENAMISVTGFIAVGLASKLVYEVFNWNYKAFLNKDEWNKKGFKKIPVPPKKYLYFGHMLSLSEDPTAQVNQWLKTYGPILHLTMGVQHWVVIADPLLASEIFVRNASKSSGRQRHIFTHTIYADGAKGLSFTDSGKKWQKSRKIAQSMLSPERIEKFSGVIESITDNVVDELAKASNRDGSVCPLSFVKLSTFSIMLKSLFGKTVDSIDDPLLQDVICIADGIVKYISPEQDIGSFIPSFSWITKFSKQRKGMANVVKLRNVVLPKLVSEAAHGEVDCLVKQAYALKEEYGLDDDDLVSMMSDLLAAGGDPTSVSLTWLLLILAQYKDVQQRVCYEIDAFVEQNGRLPSFSDRENVPYIRAVLLECIRFRSITNFGIPRFVTEDIECLGYFIPKNTVVMTSMHAMHMYPNNQTDADQFIPERFLGRTKTWAANSRANVQERDMYVFGWGRRICVGIHLVEVEVFNMCVRALGRYNIEIPMRQDGLVDDIISKGSVSRGLNCMPHDYTLKFIKRCNTPLDAHATKKD</sequence>
<dbReference type="STRING" id="763407.A0A163CUV7"/>
<dbReference type="OrthoDB" id="2789670at2759"/>
<dbReference type="InParanoid" id="A0A163CUV7"/>
<reference evidence="7" key="1">
    <citation type="submission" date="2015-06" db="EMBL/GenBank/DDBJ databases">
        <title>Expansion of signal transduction pathways in fungi by whole-genome duplication.</title>
        <authorList>
            <consortium name="DOE Joint Genome Institute"/>
            <person name="Corrochano L.M."/>
            <person name="Kuo A."/>
            <person name="Marcet-Houben M."/>
            <person name="Polaino S."/>
            <person name="Salamov A."/>
            <person name="Villalobos J.M."/>
            <person name="Alvarez M.I."/>
            <person name="Avalos J."/>
            <person name="Benito E.P."/>
            <person name="Benoit I."/>
            <person name="Burger G."/>
            <person name="Camino L.P."/>
            <person name="Canovas D."/>
            <person name="Cerda-Olmedo E."/>
            <person name="Cheng J.-F."/>
            <person name="Dominguez A."/>
            <person name="Elias M."/>
            <person name="Eslava A.P."/>
            <person name="Glaser F."/>
            <person name="Grimwood J."/>
            <person name="Gutierrez G."/>
            <person name="Heitman J."/>
            <person name="Henrissat B."/>
            <person name="Iturriaga E.A."/>
            <person name="Lang B.F."/>
            <person name="Lavin J.L."/>
            <person name="Lee S."/>
            <person name="Li W."/>
            <person name="Lindquist E."/>
            <person name="Lopez-Garcia S."/>
            <person name="Luque E.M."/>
            <person name="Marcos A.T."/>
            <person name="Martin J."/>
            <person name="McCluskey K."/>
            <person name="Medina H.R."/>
            <person name="Miralles-Duran A."/>
            <person name="Miyazaki A."/>
            <person name="Munoz-Torres E."/>
            <person name="Oguiza J.A."/>
            <person name="Ohm R."/>
            <person name="Olmedo M."/>
            <person name="Orejas M."/>
            <person name="Ortiz-Castellanos L."/>
            <person name="Pisabarro A.G."/>
            <person name="Rodriguez-Romero J."/>
            <person name="Ruiz-Herrera J."/>
            <person name="Ruiz-Vazquez R."/>
            <person name="Sanz C."/>
            <person name="Schackwitz W."/>
            <person name="Schmutz J."/>
            <person name="Shahriari M."/>
            <person name="Shelest E."/>
            <person name="Silva-Franco F."/>
            <person name="Soanes D."/>
            <person name="Syed K."/>
            <person name="Tagua V.G."/>
            <person name="Talbot N.J."/>
            <person name="Thon M."/>
            <person name="De vries R.P."/>
            <person name="Wiebenga A."/>
            <person name="Yadav J.S."/>
            <person name="Braun E.L."/>
            <person name="Baker S."/>
            <person name="Garre V."/>
            <person name="Horwitz B."/>
            <person name="Torres-Martinez S."/>
            <person name="Idnurm A."/>
            <person name="Herrera-Estrella A."/>
            <person name="Gabaldon T."/>
            <person name="Grigoriev I.V."/>
        </authorList>
    </citation>
    <scope>NUCLEOTIDE SEQUENCE [LARGE SCALE GENOMIC DNA]</scope>
    <source>
        <strain evidence="7">NRRL 1555(-)</strain>
    </source>
</reference>
<dbReference type="PROSITE" id="PS00086">
    <property type="entry name" value="CYTOCHROME_P450"/>
    <property type="match status" value="1"/>
</dbReference>
<dbReference type="PRINTS" id="PR00463">
    <property type="entry name" value="EP450I"/>
</dbReference>
<keyword evidence="1 4" id="KW-0479">Metal-binding</keyword>
<keyword evidence="4 5" id="KW-0349">Heme</keyword>
<dbReference type="InterPro" id="IPR036396">
    <property type="entry name" value="Cyt_P450_sf"/>
</dbReference>
<dbReference type="Gene3D" id="1.10.630.10">
    <property type="entry name" value="Cytochrome P450"/>
    <property type="match status" value="1"/>
</dbReference>
<dbReference type="PANTHER" id="PTHR46300:SF11">
    <property type="entry name" value="OXIDOREDUCTASE, PUTATIVE-RELATED"/>
    <property type="match status" value="1"/>
</dbReference>
<dbReference type="GO" id="GO:0005506">
    <property type="term" value="F:iron ion binding"/>
    <property type="evidence" value="ECO:0007669"/>
    <property type="project" value="InterPro"/>
</dbReference>
<dbReference type="GO" id="GO:0016705">
    <property type="term" value="F:oxidoreductase activity, acting on paired donors, with incorporation or reduction of molecular oxygen"/>
    <property type="evidence" value="ECO:0007669"/>
    <property type="project" value="InterPro"/>
</dbReference>
<dbReference type="GO" id="GO:0004497">
    <property type="term" value="F:monooxygenase activity"/>
    <property type="evidence" value="ECO:0007669"/>
    <property type="project" value="UniProtKB-KW"/>
</dbReference>
<name>A0A163CUV7_PHYB8</name>
<comment type="similarity">
    <text evidence="5">Belongs to the cytochrome P450 family.</text>
</comment>
<dbReference type="PANTHER" id="PTHR46300">
    <property type="entry name" value="P450, PUTATIVE (EUROFUNG)-RELATED-RELATED"/>
    <property type="match status" value="1"/>
</dbReference>
<dbReference type="InterPro" id="IPR001128">
    <property type="entry name" value="Cyt_P450"/>
</dbReference>
<evidence type="ECO:0000256" key="4">
    <source>
        <dbReference type="PIRSR" id="PIRSR602401-1"/>
    </source>
</evidence>
<evidence type="ECO:0000313" key="6">
    <source>
        <dbReference type="EMBL" id="OAD65750.1"/>
    </source>
</evidence>
<dbReference type="GeneID" id="29003546"/>
<evidence type="ECO:0000256" key="2">
    <source>
        <dbReference type="ARBA" id="ARBA00023002"/>
    </source>
</evidence>
<accession>A0A163CUV7</accession>
<keyword evidence="7" id="KW-1185">Reference proteome</keyword>
<dbReference type="InterPro" id="IPR017972">
    <property type="entry name" value="Cyt_P450_CS"/>
</dbReference>
<evidence type="ECO:0000256" key="5">
    <source>
        <dbReference type="RuleBase" id="RU000461"/>
    </source>
</evidence>
<dbReference type="GO" id="GO:0020037">
    <property type="term" value="F:heme binding"/>
    <property type="evidence" value="ECO:0007669"/>
    <property type="project" value="InterPro"/>
</dbReference>
<dbReference type="SUPFAM" id="SSF48264">
    <property type="entry name" value="Cytochrome P450"/>
    <property type="match status" value="1"/>
</dbReference>
<protein>
    <submittedName>
        <fullName evidence="6">CYP5206 protein</fullName>
    </submittedName>
</protein>
<dbReference type="Pfam" id="PF00067">
    <property type="entry name" value="p450"/>
    <property type="match status" value="1"/>
</dbReference>
<evidence type="ECO:0000256" key="1">
    <source>
        <dbReference type="ARBA" id="ARBA00022723"/>
    </source>
</evidence>
<keyword evidence="5" id="KW-0503">Monooxygenase</keyword>
<keyword evidence="3 4" id="KW-0408">Iron</keyword>
<dbReference type="VEuPathDB" id="FungiDB:PHYBLDRAFT_72332"/>
<feature type="binding site" description="axial binding residue" evidence="4">
    <location>
        <position position="464"/>
    </location>
    <ligand>
        <name>heme</name>
        <dbReference type="ChEBI" id="CHEBI:30413"/>
    </ligand>
    <ligandPart>
        <name>Fe</name>
        <dbReference type="ChEBI" id="CHEBI:18248"/>
    </ligandPart>
</feature>
<dbReference type="AlphaFoldDB" id="A0A163CUV7"/>
<keyword evidence="2 5" id="KW-0560">Oxidoreductase</keyword>
<dbReference type="Proteomes" id="UP000077315">
    <property type="component" value="Unassembled WGS sequence"/>
</dbReference>
<dbReference type="RefSeq" id="XP_018283790.1">
    <property type="nucleotide sequence ID" value="XM_018442640.1"/>
</dbReference>
<comment type="cofactor">
    <cofactor evidence="4">
        <name>heme</name>
        <dbReference type="ChEBI" id="CHEBI:30413"/>
    </cofactor>
</comment>
<evidence type="ECO:0000256" key="3">
    <source>
        <dbReference type="ARBA" id="ARBA00023004"/>
    </source>
</evidence>
<gene>
    <name evidence="6" type="ORF">PHYBLDRAFT_72332</name>
</gene>
<dbReference type="EMBL" id="KV441008">
    <property type="protein sequence ID" value="OAD65750.1"/>
    <property type="molecule type" value="Genomic_DNA"/>
</dbReference>
<organism evidence="6 7">
    <name type="scientific">Phycomyces blakesleeanus (strain ATCC 8743b / DSM 1359 / FGSC 10004 / NBRC 33097 / NRRL 1555)</name>
    <dbReference type="NCBI Taxonomy" id="763407"/>
    <lineage>
        <taxon>Eukaryota</taxon>
        <taxon>Fungi</taxon>
        <taxon>Fungi incertae sedis</taxon>
        <taxon>Mucoromycota</taxon>
        <taxon>Mucoromycotina</taxon>
        <taxon>Mucoromycetes</taxon>
        <taxon>Mucorales</taxon>
        <taxon>Phycomycetaceae</taxon>
        <taxon>Phycomyces</taxon>
    </lineage>
</organism>
<evidence type="ECO:0000313" key="7">
    <source>
        <dbReference type="Proteomes" id="UP000077315"/>
    </source>
</evidence>
<dbReference type="InterPro" id="IPR050364">
    <property type="entry name" value="Cytochrome_P450_fung"/>
</dbReference>
<dbReference type="InterPro" id="IPR002401">
    <property type="entry name" value="Cyt_P450_E_grp-I"/>
</dbReference>
<dbReference type="PRINTS" id="PR00385">
    <property type="entry name" value="P450"/>
</dbReference>